<protein>
    <recommendedName>
        <fullName evidence="6">Alpha N-terminal protein methyltransferase 1</fullName>
        <ecNumber evidence="5">2.1.1.244</ecNumber>
    </recommendedName>
    <alternativeName>
        <fullName evidence="7">X-Pro-Lys N-terminal protein methyltransferase 1</fullName>
    </alternativeName>
</protein>
<evidence type="ECO:0000256" key="9">
    <source>
        <dbReference type="ARBA" id="ARBA00047885"/>
    </source>
</evidence>
<keyword evidence="4" id="KW-0949">S-adenosyl-L-methionine</keyword>
<evidence type="ECO:0000256" key="5">
    <source>
        <dbReference type="ARBA" id="ARBA00039112"/>
    </source>
</evidence>
<keyword evidence="12" id="KW-1185">Reference proteome</keyword>
<dbReference type="PANTHER" id="PTHR12753:SF0">
    <property type="entry name" value="ALPHA N-TERMINAL PROTEIN METHYLTRANSFERASE 1"/>
    <property type="match status" value="1"/>
</dbReference>
<organism evidence="11 12">
    <name type="scientific">Coemansia thaxteri</name>
    <dbReference type="NCBI Taxonomy" id="2663907"/>
    <lineage>
        <taxon>Eukaryota</taxon>
        <taxon>Fungi</taxon>
        <taxon>Fungi incertae sedis</taxon>
        <taxon>Zoopagomycota</taxon>
        <taxon>Kickxellomycotina</taxon>
        <taxon>Kickxellomycetes</taxon>
        <taxon>Kickxellales</taxon>
        <taxon>Kickxellaceae</taxon>
        <taxon>Coemansia</taxon>
    </lineage>
</organism>
<dbReference type="InterPro" id="IPR029063">
    <property type="entry name" value="SAM-dependent_MTases_sf"/>
</dbReference>
<dbReference type="GO" id="GO:0071885">
    <property type="term" value="F:N-terminal protein N-methyltransferase activity"/>
    <property type="evidence" value="ECO:0007669"/>
    <property type="project" value="UniProtKB-EC"/>
</dbReference>
<comment type="catalytic activity">
    <reaction evidence="10">
        <text>N-terminal L-alanyl-L-prolyl-L-lysyl-[protein] + 3 S-adenosyl-L-methionine = N-terminal N,N,N-trimethyl-L-alanyl-L-prolyl-L-lysyl-[protein] + 3 S-adenosyl-L-homocysteine + 3 H(+)</text>
        <dbReference type="Rhea" id="RHEA:54712"/>
        <dbReference type="Rhea" id="RHEA-COMP:13785"/>
        <dbReference type="Rhea" id="RHEA-COMP:13971"/>
        <dbReference type="ChEBI" id="CHEBI:15378"/>
        <dbReference type="ChEBI" id="CHEBI:57856"/>
        <dbReference type="ChEBI" id="CHEBI:59789"/>
        <dbReference type="ChEBI" id="CHEBI:138057"/>
        <dbReference type="ChEBI" id="CHEBI:138315"/>
        <dbReference type="EC" id="2.1.1.244"/>
    </reaction>
</comment>
<evidence type="ECO:0000256" key="4">
    <source>
        <dbReference type="ARBA" id="ARBA00022691"/>
    </source>
</evidence>
<dbReference type="Proteomes" id="UP001150907">
    <property type="component" value="Unassembled WGS sequence"/>
</dbReference>
<evidence type="ECO:0000256" key="2">
    <source>
        <dbReference type="ARBA" id="ARBA00022603"/>
    </source>
</evidence>
<dbReference type="AlphaFoldDB" id="A0A9W8BES8"/>
<accession>A0A9W8BES8</accession>
<dbReference type="EMBL" id="JANBQF010000151">
    <property type="protein sequence ID" value="KAJ2004489.1"/>
    <property type="molecule type" value="Genomic_DNA"/>
</dbReference>
<dbReference type="Pfam" id="PF05891">
    <property type="entry name" value="Methyltransf_PK"/>
    <property type="match status" value="1"/>
</dbReference>
<keyword evidence="3" id="KW-0808">Transferase</keyword>
<comment type="similarity">
    <text evidence="1">Belongs to the methyltransferase superfamily. NTM1 family.</text>
</comment>
<dbReference type="InterPro" id="IPR008576">
    <property type="entry name" value="MeTrfase_NTM1"/>
</dbReference>
<comment type="catalytic activity">
    <reaction evidence="8">
        <text>N-terminal L-seryl-L-prolyl-L-lysyl-[protein] + 3 S-adenosyl-L-methionine = N-terminal N,N,N-trimethyl-L-seryl-L-prolyl-L-lysyl-[protein] + 3 S-adenosyl-L-homocysteine + 3 H(+)</text>
        <dbReference type="Rhea" id="RHEA:54724"/>
        <dbReference type="Rhea" id="RHEA-COMP:13789"/>
        <dbReference type="Rhea" id="RHEA-COMP:13973"/>
        <dbReference type="ChEBI" id="CHEBI:15378"/>
        <dbReference type="ChEBI" id="CHEBI:57856"/>
        <dbReference type="ChEBI" id="CHEBI:59789"/>
        <dbReference type="ChEBI" id="CHEBI:138061"/>
        <dbReference type="ChEBI" id="CHEBI:138317"/>
        <dbReference type="EC" id="2.1.1.244"/>
    </reaction>
</comment>
<comment type="caution">
    <text evidence="11">The sequence shown here is derived from an EMBL/GenBank/DDBJ whole genome shotgun (WGS) entry which is preliminary data.</text>
</comment>
<evidence type="ECO:0000256" key="10">
    <source>
        <dbReference type="ARBA" id="ARBA00048167"/>
    </source>
</evidence>
<dbReference type="GO" id="GO:0032259">
    <property type="term" value="P:methylation"/>
    <property type="evidence" value="ECO:0007669"/>
    <property type="project" value="UniProtKB-KW"/>
</dbReference>
<evidence type="ECO:0000256" key="1">
    <source>
        <dbReference type="ARBA" id="ARBA00009059"/>
    </source>
</evidence>
<evidence type="ECO:0000313" key="12">
    <source>
        <dbReference type="Proteomes" id="UP001150907"/>
    </source>
</evidence>
<evidence type="ECO:0000256" key="8">
    <source>
        <dbReference type="ARBA" id="ARBA00047306"/>
    </source>
</evidence>
<keyword evidence="2" id="KW-0489">Methyltransferase</keyword>
<name>A0A9W8BES8_9FUNG</name>
<gene>
    <name evidence="11" type="ORF">H4R26_002471</name>
</gene>
<evidence type="ECO:0000313" key="11">
    <source>
        <dbReference type="EMBL" id="KAJ2004489.1"/>
    </source>
</evidence>
<feature type="non-terminal residue" evidence="11">
    <location>
        <position position="116"/>
    </location>
</feature>
<dbReference type="PANTHER" id="PTHR12753">
    <property type="entry name" value="AD-003 - RELATED"/>
    <property type="match status" value="1"/>
</dbReference>
<evidence type="ECO:0000256" key="7">
    <source>
        <dbReference type="ARBA" id="ARBA00043129"/>
    </source>
</evidence>
<dbReference type="Gene3D" id="3.40.50.150">
    <property type="entry name" value="Vaccinia Virus protein VP39"/>
    <property type="match status" value="1"/>
</dbReference>
<dbReference type="GO" id="GO:0005737">
    <property type="term" value="C:cytoplasm"/>
    <property type="evidence" value="ECO:0007669"/>
    <property type="project" value="TreeGrafter"/>
</dbReference>
<evidence type="ECO:0000256" key="3">
    <source>
        <dbReference type="ARBA" id="ARBA00022679"/>
    </source>
</evidence>
<reference evidence="11" key="1">
    <citation type="submission" date="2022-07" db="EMBL/GenBank/DDBJ databases">
        <title>Phylogenomic reconstructions and comparative analyses of Kickxellomycotina fungi.</title>
        <authorList>
            <person name="Reynolds N.K."/>
            <person name="Stajich J.E."/>
            <person name="Barry K."/>
            <person name="Grigoriev I.V."/>
            <person name="Crous P."/>
            <person name="Smith M.E."/>
        </authorList>
    </citation>
    <scope>NUCLEOTIDE SEQUENCE</scope>
    <source>
        <strain evidence="11">IMI 214461</strain>
    </source>
</reference>
<proteinExistence type="inferred from homology"/>
<dbReference type="SUPFAM" id="SSF53335">
    <property type="entry name" value="S-adenosyl-L-methionine-dependent methyltransferases"/>
    <property type="match status" value="1"/>
</dbReference>
<dbReference type="OrthoDB" id="1298661at2759"/>
<evidence type="ECO:0000256" key="6">
    <source>
        <dbReference type="ARBA" id="ARBA00039449"/>
    </source>
</evidence>
<comment type="catalytic activity">
    <reaction evidence="9">
        <text>N-terminal L-prolyl-L-prolyl-L-lysyl-[protein] + 2 S-adenosyl-L-methionine = N-terminal N,N-dimethyl-L-prolyl-L-prolyl-L-lysyl-[protein] + 2 S-adenosyl-L-homocysteine + 2 H(+)</text>
        <dbReference type="Rhea" id="RHEA:54736"/>
        <dbReference type="Rhea" id="RHEA-COMP:13787"/>
        <dbReference type="Rhea" id="RHEA-COMP:13974"/>
        <dbReference type="ChEBI" id="CHEBI:15378"/>
        <dbReference type="ChEBI" id="CHEBI:57856"/>
        <dbReference type="ChEBI" id="CHEBI:59789"/>
        <dbReference type="ChEBI" id="CHEBI:138059"/>
        <dbReference type="ChEBI" id="CHEBI:138318"/>
        <dbReference type="EC" id="2.1.1.244"/>
    </reaction>
</comment>
<dbReference type="EC" id="2.1.1.244" evidence="5"/>
<sequence length="116" mass="13009">MSDPRKAAFRPTATWYEDADKYWKSVSSNVDGMLGGLEIVHRPDIAGSREFLTKLRSDPSLALGSKYACDCGAGIGRVTKHFLLPMFDRVDLVEQNSKFLHEAETSYLKHEKESGQ</sequence>